<gene>
    <name evidence="6" type="ORF">OHAE_343</name>
</gene>
<accession>A0A2P9HK21</accession>
<feature type="domain" description="Succinylglutamate desuccinylase/Aspartoacylase catalytic" evidence="5">
    <location>
        <begin position="31"/>
        <end position="167"/>
    </location>
</feature>
<evidence type="ECO:0000256" key="1">
    <source>
        <dbReference type="ARBA" id="ARBA00001947"/>
    </source>
</evidence>
<dbReference type="InterPro" id="IPR055438">
    <property type="entry name" value="AstE_AspA_cat"/>
</dbReference>
<dbReference type="Proteomes" id="UP000246073">
    <property type="component" value="Unassembled WGS sequence"/>
</dbReference>
<evidence type="ECO:0000313" key="6">
    <source>
        <dbReference type="EMBL" id="SPL64476.1"/>
    </source>
</evidence>
<reference evidence="7" key="1">
    <citation type="submission" date="2017-12" db="EMBL/GenBank/DDBJ databases">
        <authorList>
            <person name="Diaz M."/>
        </authorList>
    </citation>
    <scope>NUCLEOTIDE SEQUENCE [LARGE SCALE GENOMIC DNA]</scope>
    <source>
        <strain evidence="7">FI11154</strain>
    </source>
</reference>
<dbReference type="Pfam" id="PF24827">
    <property type="entry name" value="AstE_AspA_cat"/>
    <property type="match status" value="1"/>
</dbReference>
<dbReference type="AlphaFoldDB" id="A0A2P9HK21"/>
<evidence type="ECO:0000256" key="2">
    <source>
        <dbReference type="ARBA" id="ARBA00022723"/>
    </source>
</evidence>
<dbReference type="RefSeq" id="WP_109370161.1">
    <property type="nucleotide sequence ID" value="NZ_OOFM01000005.1"/>
</dbReference>
<dbReference type="GO" id="GO:0046872">
    <property type="term" value="F:metal ion binding"/>
    <property type="evidence" value="ECO:0007669"/>
    <property type="project" value="UniProtKB-KW"/>
</dbReference>
<sequence length="353" mass="38599">MKTEIIEFAGDVPGNAIELRVLRFAGKGGDAPTAYLQSSLHGSELPGQAALHFLIPMLKKAGEEGRILGNITVVPQANPVGSNQWLAYQHQGRFEMFSAVNFNRAFPLLPDFDTSELPGPDAPEALAKRLKATLLKLALPNDIVLDLHCDDESENYVYIAEEFVEDMKDLAVALNSTAILAWDTTADAAFEEACAHPVLQLPKDKRDMKRRAVTTVEFRGLTDVYADMGKGDAEGLYKFLVHRGVIRDESVKLDLDYKGLISPLSNVEMVRAPQGGMVFFHVEPGDQVEAGAKLVTIVTVPGEPEHDIVMTAPQAGRILTRRSLRYVRRGDDLLKLLGAKPSSVKKRAGALEA</sequence>
<dbReference type="InterPro" id="IPR053138">
    <property type="entry name" value="N-alpha-Ac-DABA_deacetylase"/>
</dbReference>
<keyword evidence="4" id="KW-0862">Zinc</keyword>
<proteinExistence type="predicted"/>
<keyword evidence="2" id="KW-0479">Metal-binding</keyword>
<dbReference type="GO" id="GO:0016788">
    <property type="term" value="F:hydrolase activity, acting on ester bonds"/>
    <property type="evidence" value="ECO:0007669"/>
    <property type="project" value="InterPro"/>
</dbReference>
<protein>
    <submittedName>
        <fullName evidence="6">Succinylglutamate desuccinylase/aspartoacylase</fullName>
    </submittedName>
</protein>
<evidence type="ECO:0000313" key="7">
    <source>
        <dbReference type="Proteomes" id="UP000246073"/>
    </source>
</evidence>
<organism evidence="6 7">
    <name type="scientific">Ochrobactrum soli</name>
    <dbReference type="NCBI Taxonomy" id="2448455"/>
    <lineage>
        <taxon>Bacteria</taxon>
        <taxon>Pseudomonadati</taxon>
        <taxon>Pseudomonadota</taxon>
        <taxon>Alphaproteobacteria</taxon>
        <taxon>Hyphomicrobiales</taxon>
        <taxon>Brucellaceae</taxon>
        <taxon>Brucella/Ochrobactrum group</taxon>
        <taxon>Ochrobactrum</taxon>
    </lineage>
</organism>
<evidence type="ECO:0000259" key="5">
    <source>
        <dbReference type="Pfam" id="PF24827"/>
    </source>
</evidence>
<dbReference type="EMBL" id="OOFM01000005">
    <property type="protein sequence ID" value="SPL64476.1"/>
    <property type="molecule type" value="Genomic_DNA"/>
</dbReference>
<dbReference type="PANTHER" id="PTHR37326">
    <property type="entry name" value="BLL3975 PROTEIN"/>
    <property type="match status" value="1"/>
</dbReference>
<dbReference type="SUPFAM" id="SSF53187">
    <property type="entry name" value="Zn-dependent exopeptidases"/>
    <property type="match status" value="1"/>
</dbReference>
<name>A0A2P9HK21_9HYPH</name>
<comment type="cofactor">
    <cofactor evidence="1">
        <name>Zn(2+)</name>
        <dbReference type="ChEBI" id="CHEBI:29105"/>
    </cofactor>
</comment>
<evidence type="ECO:0000256" key="4">
    <source>
        <dbReference type="ARBA" id="ARBA00022833"/>
    </source>
</evidence>
<evidence type="ECO:0000256" key="3">
    <source>
        <dbReference type="ARBA" id="ARBA00022801"/>
    </source>
</evidence>
<dbReference type="PANTHER" id="PTHR37326:SF1">
    <property type="entry name" value="BLL3975 PROTEIN"/>
    <property type="match status" value="1"/>
</dbReference>
<keyword evidence="3" id="KW-0378">Hydrolase</keyword>
<dbReference type="Gene3D" id="3.40.630.10">
    <property type="entry name" value="Zn peptidases"/>
    <property type="match status" value="2"/>
</dbReference>